<dbReference type="HOGENOM" id="CLU_1445561_0_0_4"/>
<proteinExistence type="predicted"/>
<evidence type="ECO:0000313" key="2">
    <source>
        <dbReference type="Proteomes" id="UP000005837"/>
    </source>
</evidence>
<dbReference type="AlphaFoldDB" id="C0DSJ4"/>
<comment type="caution">
    <text evidence="1">The sequence shown here is derived from an EMBL/GenBank/DDBJ whole genome shotgun (WGS) entry which is preliminary data.</text>
</comment>
<organism evidence="1 2">
    <name type="scientific">Eikenella corrodens ATCC 23834</name>
    <dbReference type="NCBI Taxonomy" id="546274"/>
    <lineage>
        <taxon>Bacteria</taxon>
        <taxon>Pseudomonadati</taxon>
        <taxon>Pseudomonadota</taxon>
        <taxon>Betaproteobacteria</taxon>
        <taxon>Neisseriales</taxon>
        <taxon>Neisseriaceae</taxon>
        <taxon>Eikenella</taxon>
    </lineage>
</organism>
<sequence length="187" mass="19577">MLEGLADNAAQRGLAEAGHGGIHGSEALGQALACRIADFGVHHFVAEKAVADFADGADAFALGELLLLAGVEMDKAQVQHAAGLVVDLGNQLAARAELDFLMRHFAFHLAGYAHGRVFDGGQVGFVFVAQGQVQHGIPQAADMQLGELACGGVGELELLFEIGAHGEGYLKTNGVSFCELKRELQRS</sequence>
<dbReference type="EMBL" id="ACEA01000005">
    <property type="protein sequence ID" value="EEG25015.1"/>
    <property type="molecule type" value="Genomic_DNA"/>
</dbReference>
<name>C0DSJ4_EIKCO</name>
<dbReference type="Proteomes" id="UP000005837">
    <property type="component" value="Unassembled WGS sequence"/>
</dbReference>
<protein>
    <submittedName>
        <fullName evidence="1">Uncharacterized protein</fullName>
    </submittedName>
</protein>
<reference evidence="1 2" key="1">
    <citation type="submission" date="2009-01" db="EMBL/GenBank/DDBJ databases">
        <authorList>
            <person name="Fulton L."/>
            <person name="Clifton S."/>
            <person name="Chinwalla A.T."/>
            <person name="Mitreva M."/>
            <person name="Sodergren E."/>
            <person name="Weinstock G."/>
            <person name="Clifton S."/>
            <person name="Dooling D.J."/>
            <person name="Fulton B."/>
            <person name="Minx P."/>
            <person name="Pepin K.H."/>
            <person name="Johnson M."/>
            <person name="Bhonagiri V."/>
            <person name="Nash W.E."/>
            <person name="Mardis E.R."/>
            <person name="Wilson R.K."/>
        </authorList>
    </citation>
    <scope>NUCLEOTIDE SEQUENCE [LARGE SCALE GENOMIC DNA]</scope>
    <source>
        <strain evidence="1 2">ATCC 23834</strain>
    </source>
</reference>
<evidence type="ECO:0000313" key="1">
    <source>
        <dbReference type="EMBL" id="EEG25015.1"/>
    </source>
</evidence>
<gene>
    <name evidence="1" type="ORF">EIKCOROL_00315</name>
</gene>
<accession>C0DSJ4</accession>